<dbReference type="HAMAP" id="MF_00399">
    <property type="entry name" value="DbsD"/>
    <property type="match status" value="1"/>
</dbReference>
<keyword evidence="13 18" id="KW-0472">Membrane</keyword>
<dbReference type="RefSeq" id="WP_160796956.1">
    <property type="nucleotide sequence ID" value="NZ_WSSB01000009.1"/>
</dbReference>
<evidence type="ECO:0000256" key="3">
    <source>
        <dbReference type="ARBA" id="ARBA00022448"/>
    </source>
</evidence>
<sequence length="589" mass="62150">MHTSLFFGRWQTFFFALIVLLGSIFSLPAHALSQDDLLSQEKAFALKAERQGGVVTLNFTVAPGYYLYRERISVASEPPGLIGAAIFPDGKLKDDPYFGLQRIYTGKVAVTVPLLAHAPEALTLKVKLQGCADVGVCYPPDTRTIKLGQSLLPDWLAKPQAPSPADMTDNDLSAQGWLATLSMFFIAGLGMALTACMYPLLPIISSLIAGQGHTLTRQRGFILSFAYVQGLALTYTVIGVIAGLTGSLLTVWLQQPAVILSASLLLVAFALSMFDLYAIQLPAAWQSRLASTSNQLSGGQLATVTLMGMLSALLIGPCVAPPLALALGYIGASGDALLGGAALYMMALGLGLPLVLIGTFGGHILPRAGAWMKVVKAGFGVLMLALALYLATPFLPAFLVLGLWGALAIACAVFLKTFESLPPNAGYRNKLGKALGIVLFLLGAAQLVGMLAGASNPRQPLGFLAGQKADATAAVQPWQDIASVGALDQALIEAQLAGKPVIVDFYADWCVSCKELEEVTFKDPAVVAKLAGFMRLRADVTANNADHQALLKRFGLFGPPGLIVFDAKGKQQPVIVGFVDGPALLQRLP</sequence>
<reference evidence="20 21" key="1">
    <citation type="submission" date="2019-12" db="EMBL/GenBank/DDBJ databases">
        <title>Neisseriaceae gen. nov. sp. Genome sequencing and assembly.</title>
        <authorList>
            <person name="Liu Z."/>
            <person name="Li A."/>
        </authorList>
    </citation>
    <scope>NUCLEOTIDE SEQUENCE [LARGE SCALE GENOMIC DNA]</scope>
    <source>
        <strain evidence="20 21">B2N2-7</strain>
    </source>
</reference>
<comment type="catalytic activity">
    <reaction evidence="17 18">
        <text>[protein]-dithiol + NADP(+) = [protein]-disulfide + NADPH + H(+)</text>
        <dbReference type="Rhea" id="RHEA:18753"/>
        <dbReference type="Rhea" id="RHEA-COMP:10593"/>
        <dbReference type="Rhea" id="RHEA-COMP:10594"/>
        <dbReference type="ChEBI" id="CHEBI:15378"/>
        <dbReference type="ChEBI" id="CHEBI:29950"/>
        <dbReference type="ChEBI" id="CHEBI:50058"/>
        <dbReference type="ChEBI" id="CHEBI:57783"/>
        <dbReference type="ChEBI" id="CHEBI:58349"/>
        <dbReference type="EC" id="1.8.1.8"/>
    </reaction>
</comment>
<feature type="transmembrane region" description="Helical" evidence="18">
    <location>
        <begin position="397"/>
        <end position="415"/>
    </location>
</feature>
<feature type="disulfide bond" description="Redox-active" evidence="18">
    <location>
        <begin position="131"/>
        <end position="137"/>
    </location>
</feature>
<dbReference type="InterPro" id="IPR036249">
    <property type="entry name" value="Thioredoxin-like_sf"/>
</dbReference>
<dbReference type="PANTHER" id="PTHR32234">
    <property type="entry name" value="THIOL:DISULFIDE INTERCHANGE PROTEIN DSBD"/>
    <property type="match status" value="1"/>
</dbReference>
<dbReference type="GO" id="GO:0005886">
    <property type="term" value="C:plasma membrane"/>
    <property type="evidence" value="ECO:0007669"/>
    <property type="project" value="UniProtKB-SubCell"/>
</dbReference>
<keyword evidence="11 18" id="KW-0560">Oxidoreductase</keyword>
<evidence type="ECO:0000259" key="19">
    <source>
        <dbReference type="PROSITE" id="PS51352"/>
    </source>
</evidence>
<dbReference type="InterPro" id="IPR036929">
    <property type="entry name" value="DsbDN_sf"/>
</dbReference>
<dbReference type="InterPro" id="IPR028250">
    <property type="entry name" value="DsbDN"/>
</dbReference>
<evidence type="ECO:0000256" key="16">
    <source>
        <dbReference type="ARBA" id="ARBA00047388"/>
    </source>
</evidence>
<dbReference type="InterPro" id="IPR017937">
    <property type="entry name" value="Thioredoxin_CS"/>
</dbReference>
<evidence type="ECO:0000256" key="14">
    <source>
        <dbReference type="ARBA" id="ARBA00023157"/>
    </source>
</evidence>
<feature type="transmembrane region" description="Helical" evidence="18">
    <location>
        <begin position="374"/>
        <end position="391"/>
    </location>
</feature>
<dbReference type="CDD" id="cd02953">
    <property type="entry name" value="DsbDgamma"/>
    <property type="match status" value="1"/>
</dbReference>
<gene>
    <name evidence="18 20" type="primary">dsbD</name>
    <name evidence="20" type="ORF">GQF02_10515</name>
</gene>
<accession>A0A845BTB4</accession>
<evidence type="ECO:0000256" key="15">
    <source>
        <dbReference type="ARBA" id="ARBA00023284"/>
    </source>
</evidence>
<proteinExistence type="inferred from homology"/>
<dbReference type="PANTHER" id="PTHR32234:SF0">
    <property type="entry name" value="THIOL:DISULFIDE INTERCHANGE PROTEIN DSBD"/>
    <property type="match status" value="1"/>
</dbReference>
<dbReference type="InterPro" id="IPR013766">
    <property type="entry name" value="Thioredoxin_domain"/>
</dbReference>
<comment type="catalytic activity">
    <reaction evidence="16 18">
        <text>[protein]-dithiol + NAD(+) = [protein]-disulfide + NADH + H(+)</text>
        <dbReference type="Rhea" id="RHEA:18749"/>
        <dbReference type="Rhea" id="RHEA-COMP:10593"/>
        <dbReference type="Rhea" id="RHEA-COMP:10594"/>
        <dbReference type="ChEBI" id="CHEBI:15378"/>
        <dbReference type="ChEBI" id="CHEBI:29950"/>
        <dbReference type="ChEBI" id="CHEBI:50058"/>
        <dbReference type="ChEBI" id="CHEBI:57540"/>
        <dbReference type="ChEBI" id="CHEBI:57945"/>
        <dbReference type="EC" id="1.8.1.8"/>
    </reaction>
</comment>
<comment type="function">
    <text evidence="18">Required to facilitate the formation of correct disulfide bonds in some periplasmic proteins and for the assembly of the periplasmic c-type cytochromes. Acts by transferring electrons from cytoplasmic thioredoxin to the periplasm. This transfer involves a cascade of disulfide bond formation and reduction steps.</text>
</comment>
<protein>
    <recommendedName>
        <fullName evidence="18">Thiol:disulfide interchange protein DsbD</fullName>
        <ecNumber evidence="18">1.8.1.8</ecNumber>
    </recommendedName>
    <alternativeName>
        <fullName evidence="18">Protein-disulfide reductase</fullName>
        <shortName evidence="18">Disulfide reductase</shortName>
    </alternativeName>
</protein>
<dbReference type="GO" id="GO:0009055">
    <property type="term" value="F:electron transfer activity"/>
    <property type="evidence" value="ECO:0007669"/>
    <property type="project" value="UniProtKB-UniRule"/>
</dbReference>
<evidence type="ECO:0000256" key="1">
    <source>
        <dbReference type="ARBA" id="ARBA00004429"/>
    </source>
</evidence>
<dbReference type="PROSITE" id="PS00194">
    <property type="entry name" value="THIOREDOXIN_1"/>
    <property type="match status" value="1"/>
</dbReference>
<feature type="transmembrane region" description="Helical" evidence="18">
    <location>
        <begin position="435"/>
        <end position="454"/>
    </location>
</feature>
<feature type="disulfide bond" description="Redox-active" evidence="18">
    <location>
        <begin position="196"/>
        <end position="318"/>
    </location>
</feature>
<feature type="transmembrane region" description="Helical" evidence="18">
    <location>
        <begin position="177"/>
        <end position="201"/>
    </location>
</feature>
<evidence type="ECO:0000256" key="5">
    <source>
        <dbReference type="ARBA" id="ARBA00022519"/>
    </source>
</evidence>
<dbReference type="Gene3D" id="3.40.30.10">
    <property type="entry name" value="Glutaredoxin"/>
    <property type="match status" value="1"/>
</dbReference>
<evidence type="ECO:0000256" key="10">
    <source>
        <dbReference type="ARBA" id="ARBA00022989"/>
    </source>
</evidence>
<keyword evidence="7" id="KW-0732">Signal</keyword>
<keyword evidence="10 18" id="KW-1133">Transmembrane helix</keyword>
<keyword evidence="21" id="KW-1185">Reference proteome</keyword>
<evidence type="ECO:0000313" key="21">
    <source>
        <dbReference type="Proteomes" id="UP000467214"/>
    </source>
</evidence>
<comment type="subcellular location">
    <subcellularLocation>
        <location evidence="1 18">Cell inner membrane</location>
        <topology evidence="1 18">Multi-pass membrane protein</topology>
    </subcellularLocation>
</comment>
<feature type="transmembrane region" description="Helical" evidence="18">
    <location>
        <begin position="257"/>
        <end position="279"/>
    </location>
</feature>
<dbReference type="InterPro" id="IPR003834">
    <property type="entry name" value="Cyt_c_assmbl_TM_dom"/>
</dbReference>
<dbReference type="InterPro" id="IPR022910">
    <property type="entry name" value="Thiol_diS_interchange_DbsD"/>
</dbReference>
<evidence type="ECO:0000256" key="2">
    <source>
        <dbReference type="ARBA" id="ARBA00007241"/>
    </source>
</evidence>
<keyword evidence="5 18" id="KW-0997">Cell inner membrane</keyword>
<evidence type="ECO:0000256" key="18">
    <source>
        <dbReference type="HAMAP-Rule" id="MF_00399"/>
    </source>
</evidence>
<dbReference type="NCBIfam" id="NF001419">
    <property type="entry name" value="PRK00293.1"/>
    <property type="match status" value="1"/>
</dbReference>
<keyword evidence="4 18" id="KW-1003">Cell membrane</keyword>
<evidence type="ECO:0000256" key="6">
    <source>
        <dbReference type="ARBA" id="ARBA00022692"/>
    </source>
</evidence>
<dbReference type="EMBL" id="WSSB01000009">
    <property type="protein sequence ID" value="MXR37406.1"/>
    <property type="molecule type" value="Genomic_DNA"/>
</dbReference>
<dbReference type="AlphaFoldDB" id="A0A845BTB4"/>
<dbReference type="SUPFAM" id="SSF74863">
    <property type="entry name" value="Thiol:disulfide interchange protein DsbD, N-terminal domain (DsbD-alpha)"/>
    <property type="match status" value="1"/>
</dbReference>
<evidence type="ECO:0000313" key="20">
    <source>
        <dbReference type="EMBL" id="MXR37406.1"/>
    </source>
</evidence>
<keyword evidence="12 18" id="KW-0520">NAD</keyword>
<name>A0A845BTB4_9NEIS</name>
<dbReference type="GO" id="GO:0017004">
    <property type="term" value="P:cytochrome complex assembly"/>
    <property type="evidence" value="ECO:0007669"/>
    <property type="project" value="UniProtKB-UniRule"/>
</dbReference>
<keyword evidence="14 18" id="KW-1015">Disulfide bond</keyword>
<feature type="disulfide bond" description="Redox-active" evidence="18">
    <location>
        <begin position="510"/>
        <end position="513"/>
    </location>
</feature>
<dbReference type="GO" id="GO:0045454">
    <property type="term" value="P:cell redox homeostasis"/>
    <property type="evidence" value="ECO:0007669"/>
    <property type="project" value="TreeGrafter"/>
</dbReference>
<keyword evidence="3 18" id="KW-0813">Transport</keyword>
<comment type="caution">
    <text evidence="20">The sequence shown here is derived from an EMBL/GenBank/DDBJ whole genome shotgun (WGS) entry which is preliminary data.</text>
</comment>
<dbReference type="InterPro" id="IPR035671">
    <property type="entry name" value="DsbD_gamma"/>
</dbReference>
<keyword evidence="8 18" id="KW-0201">Cytochrome c-type biogenesis</keyword>
<feature type="domain" description="Thioredoxin" evidence="19">
    <location>
        <begin position="463"/>
        <end position="589"/>
    </location>
</feature>
<evidence type="ECO:0000256" key="7">
    <source>
        <dbReference type="ARBA" id="ARBA00022729"/>
    </source>
</evidence>
<dbReference type="EC" id="1.8.1.8" evidence="18"/>
<keyword evidence="15 18" id="KW-0676">Redox-active center</keyword>
<comment type="similarity">
    <text evidence="2 18">Belongs to the thioredoxin family. DsbD subfamily.</text>
</comment>
<evidence type="ECO:0000256" key="13">
    <source>
        <dbReference type="ARBA" id="ARBA00023136"/>
    </source>
</evidence>
<dbReference type="PROSITE" id="PS51352">
    <property type="entry name" value="THIOREDOXIN_2"/>
    <property type="match status" value="1"/>
</dbReference>
<evidence type="ECO:0000256" key="9">
    <source>
        <dbReference type="ARBA" id="ARBA00022982"/>
    </source>
</evidence>
<organism evidence="20 21">
    <name type="scientific">Craterilacuibacter sinensis</name>
    <dbReference type="NCBI Taxonomy" id="2686017"/>
    <lineage>
        <taxon>Bacteria</taxon>
        <taxon>Pseudomonadati</taxon>
        <taxon>Pseudomonadota</taxon>
        <taxon>Betaproteobacteria</taxon>
        <taxon>Neisseriales</taxon>
        <taxon>Neisseriaceae</taxon>
        <taxon>Craterilacuibacter</taxon>
    </lineage>
</organism>
<keyword evidence="6 18" id="KW-0812">Transmembrane</keyword>
<dbReference type="Pfam" id="PF13899">
    <property type="entry name" value="Thioredoxin_7"/>
    <property type="match status" value="1"/>
</dbReference>
<evidence type="ECO:0000256" key="8">
    <source>
        <dbReference type="ARBA" id="ARBA00022748"/>
    </source>
</evidence>
<dbReference type="SUPFAM" id="SSF52833">
    <property type="entry name" value="Thioredoxin-like"/>
    <property type="match status" value="1"/>
</dbReference>
<dbReference type="Pfam" id="PF02683">
    <property type="entry name" value="DsbD_TM"/>
    <property type="match status" value="1"/>
</dbReference>
<keyword evidence="9 18" id="KW-0249">Electron transport</keyword>
<dbReference type="GO" id="GO:0047134">
    <property type="term" value="F:protein-disulfide reductase [NAD(P)H] activity"/>
    <property type="evidence" value="ECO:0007669"/>
    <property type="project" value="UniProtKB-UniRule"/>
</dbReference>
<evidence type="ECO:0000256" key="4">
    <source>
        <dbReference type="ARBA" id="ARBA00022475"/>
    </source>
</evidence>
<dbReference type="Proteomes" id="UP000467214">
    <property type="component" value="Unassembled WGS sequence"/>
</dbReference>
<feature type="transmembrane region" description="Helical" evidence="18">
    <location>
        <begin position="221"/>
        <end position="245"/>
    </location>
</feature>
<evidence type="ECO:0000256" key="12">
    <source>
        <dbReference type="ARBA" id="ARBA00023027"/>
    </source>
</evidence>
<feature type="transmembrane region" description="Helical" evidence="18">
    <location>
        <begin position="342"/>
        <end position="362"/>
    </location>
</feature>
<feature type="transmembrane region" description="Helical" evidence="18">
    <location>
        <begin position="300"/>
        <end position="330"/>
    </location>
</feature>
<dbReference type="Pfam" id="PF11412">
    <property type="entry name" value="DsbD_N"/>
    <property type="match status" value="1"/>
</dbReference>
<dbReference type="Gene3D" id="2.60.40.1250">
    <property type="entry name" value="Thiol:disulfide interchange protein DsbD, N-terminal domain"/>
    <property type="match status" value="1"/>
</dbReference>
<evidence type="ECO:0000256" key="11">
    <source>
        <dbReference type="ARBA" id="ARBA00023002"/>
    </source>
</evidence>
<evidence type="ECO:0000256" key="17">
    <source>
        <dbReference type="ARBA" id="ARBA00047804"/>
    </source>
</evidence>